<keyword evidence="3" id="KW-1185">Reference proteome</keyword>
<name>A0A015IVE7_RHIIW</name>
<dbReference type="Gene3D" id="1.20.1280.50">
    <property type="match status" value="1"/>
</dbReference>
<dbReference type="InterPro" id="IPR036047">
    <property type="entry name" value="F-box-like_dom_sf"/>
</dbReference>
<dbReference type="PROSITE" id="PS50181">
    <property type="entry name" value="FBOX"/>
    <property type="match status" value="1"/>
</dbReference>
<dbReference type="InterPro" id="IPR001810">
    <property type="entry name" value="F-box_dom"/>
</dbReference>
<dbReference type="SUPFAM" id="SSF81383">
    <property type="entry name" value="F-box domain"/>
    <property type="match status" value="1"/>
</dbReference>
<evidence type="ECO:0000313" key="2">
    <source>
        <dbReference type="EMBL" id="EXX58235.1"/>
    </source>
</evidence>
<reference evidence="2 3" key="1">
    <citation type="submission" date="2014-02" db="EMBL/GenBank/DDBJ databases">
        <title>Single nucleus genome sequencing reveals high similarity among nuclei of an endomycorrhizal fungus.</title>
        <authorList>
            <person name="Lin K."/>
            <person name="Geurts R."/>
            <person name="Zhang Z."/>
            <person name="Limpens E."/>
            <person name="Saunders D.G."/>
            <person name="Mu D."/>
            <person name="Pang E."/>
            <person name="Cao H."/>
            <person name="Cha H."/>
            <person name="Lin T."/>
            <person name="Zhou Q."/>
            <person name="Shang Y."/>
            <person name="Li Y."/>
            <person name="Ivanov S."/>
            <person name="Sharma T."/>
            <person name="Velzen R.V."/>
            <person name="Ruijter N.D."/>
            <person name="Aanen D.K."/>
            <person name="Win J."/>
            <person name="Kamoun S."/>
            <person name="Bisseling T."/>
            <person name="Huang S."/>
        </authorList>
    </citation>
    <scope>NUCLEOTIDE SEQUENCE [LARGE SCALE GENOMIC DNA]</scope>
    <source>
        <strain evidence="3">DAOM197198w</strain>
    </source>
</reference>
<comment type="caution">
    <text evidence="2">The sequence shown here is derived from an EMBL/GenBank/DDBJ whole genome shotgun (WGS) entry which is preliminary data.</text>
</comment>
<dbReference type="Proteomes" id="UP000022910">
    <property type="component" value="Unassembled WGS sequence"/>
</dbReference>
<protein>
    <recommendedName>
        <fullName evidence="1">F-box domain-containing protein</fullName>
    </recommendedName>
</protein>
<dbReference type="OrthoDB" id="2309604at2759"/>
<dbReference type="Pfam" id="PF12937">
    <property type="entry name" value="F-box-like"/>
    <property type="match status" value="1"/>
</dbReference>
<gene>
    <name evidence="2" type="ORF">RirG_199980</name>
</gene>
<feature type="domain" description="F-box" evidence="1">
    <location>
        <begin position="23"/>
        <end position="71"/>
    </location>
</feature>
<dbReference type="AlphaFoldDB" id="A0A015IVE7"/>
<evidence type="ECO:0000313" key="3">
    <source>
        <dbReference type="Proteomes" id="UP000022910"/>
    </source>
</evidence>
<sequence length="286" mass="34704">MRKFVNSVVRWRSKNKQKTKQYIDVFTNIPHEIILIIIEYLDYDAHDVAALSRVNRKLRYHTKDNFLWYKICLEYFPADLPNKLQTKDWMKKFKELYWNRHKIIFAEKIESTKLITYGWRPKSGQFSDIKIDRKHPNIVRAIQESFDMDIRFESISPGIYEILWEMNIYNLLRAQRFQFITKIFHNNCDFTTIKEYSDTPSPEAFKIISDRGWFTYRIPKRITIGQNQIISAKFIGHAKMCCSNPQDWPAPMALYCVYLKRYKNKNETKCKKRRYKNHFINRLLNR</sequence>
<organism evidence="2 3">
    <name type="scientific">Rhizophagus irregularis (strain DAOM 197198w)</name>
    <name type="common">Glomus intraradices</name>
    <dbReference type="NCBI Taxonomy" id="1432141"/>
    <lineage>
        <taxon>Eukaryota</taxon>
        <taxon>Fungi</taxon>
        <taxon>Fungi incertae sedis</taxon>
        <taxon>Mucoromycota</taxon>
        <taxon>Glomeromycotina</taxon>
        <taxon>Glomeromycetes</taxon>
        <taxon>Glomerales</taxon>
        <taxon>Glomeraceae</taxon>
        <taxon>Rhizophagus</taxon>
    </lineage>
</organism>
<dbReference type="EMBL" id="JEMT01026971">
    <property type="protein sequence ID" value="EXX58235.1"/>
    <property type="molecule type" value="Genomic_DNA"/>
</dbReference>
<accession>A0A015IVE7</accession>
<dbReference type="HOGENOM" id="CLU_1098998_0_0_1"/>
<evidence type="ECO:0000259" key="1">
    <source>
        <dbReference type="PROSITE" id="PS50181"/>
    </source>
</evidence>
<proteinExistence type="predicted"/>